<evidence type="ECO:0000313" key="1">
    <source>
        <dbReference type="EMBL" id="KGN61704.1"/>
    </source>
</evidence>
<keyword evidence="2" id="KW-1185">Reference proteome</keyword>
<gene>
    <name evidence="1" type="ORF">Csa_2G228400</name>
</gene>
<dbReference type="Gramene" id="KGN61704">
    <property type="protein sequence ID" value="KGN61704"/>
    <property type="gene ID" value="Csa_2G228400"/>
</dbReference>
<dbReference type="EMBL" id="CM002923">
    <property type="protein sequence ID" value="KGN61704.1"/>
    <property type="molecule type" value="Genomic_DNA"/>
</dbReference>
<sequence length="59" mass="6900">MVIRNFSMGLISERVSIGSKLQSKMENLEASSLLLLYNWKYMFVRPYLFLIHKSGSVSW</sequence>
<organism evidence="1 2">
    <name type="scientific">Cucumis sativus</name>
    <name type="common">Cucumber</name>
    <dbReference type="NCBI Taxonomy" id="3659"/>
    <lineage>
        <taxon>Eukaryota</taxon>
        <taxon>Viridiplantae</taxon>
        <taxon>Streptophyta</taxon>
        <taxon>Embryophyta</taxon>
        <taxon>Tracheophyta</taxon>
        <taxon>Spermatophyta</taxon>
        <taxon>Magnoliopsida</taxon>
        <taxon>eudicotyledons</taxon>
        <taxon>Gunneridae</taxon>
        <taxon>Pentapetalae</taxon>
        <taxon>rosids</taxon>
        <taxon>fabids</taxon>
        <taxon>Cucurbitales</taxon>
        <taxon>Cucurbitaceae</taxon>
        <taxon>Benincaseae</taxon>
        <taxon>Cucumis</taxon>
    </lineage>
</organism>
<dbReference type="Proteomes" id="UP000029981">
    <property type="component" value="Chromosome 2"/>
</dbReference>
<dbReference type="AlphaFoldDB" id="A0A0A0LKW5"/>
<evidence type="ECO:0000313" key="2">
    <source>
        <dbReference type="Proteomes" id="UP000029981"/>
    </source>
</evidence>
<name>A0A0A0LKW5_CUCSA</name>
<proteinExistence type="predicted"/>
<reference evidence="1 2" key="1">
    <citation type="journal article" date="2009" name="Nat. Genet.">
        <title>The genome of the cucumber, Cucumis sativus L.</title>
        <authorList>
            <person name="Huang S."/>
            <person name="Li R."/>
            <person name="Zhang Z."/>
            <person name="Li L."/>
            <person name="Gu X."/>
            <person name="Fan W."/>
            <person name="Lucas W.J."/>
            <person name="Wang X."/>
            <person name="Xie B."/>
            <person name="Ni P."/>
            <person name="Ren Y."/>
            <person name="Zhu H."/>
            <person name="Li J."/>
            <person name="Lin K."/>
            <person name="Jin W."/>
            <person name="Fei Z."/>
            <person name="Li G."/>
            <person name="Staub J."/>
            <person name="Kilian A."/>
            <person name="van der Vossen E.A."/>
            <person name="Wu Y."/>
            <person name="Guo J."/>
            <person name="He J."/>
            <person name="Jia Z."/>
            <person name="Ren Y."/>
            <person name="Tian G."/>
            <person name="Lu Y."/>
            <person name="Ruan J."/>
            <person name="Qian W."/>
            <person name="Wang M."/>
            <person name="Huang Q."/>
            <person name="Li B."/>
            <person name="Xuan Z."/>
            <person name="Cao J."/>
            <person name="Asan"/>
            <person name="Wu Z."/>
            <person name="Zhang J."/>
            <person name="Cai Q."/>
            <person name="Bai Y."/>
            <person name="Zhao B."/>
            <person name="Han Y."/>
            <person name="Li Y."/>
            <person name="Li X."/>
            <person name="Wang S."/>
            <person name="Shi Q."/>
            <person name="Liu S."/>
            <person name="Cho W.K."/>
            <person name="Kim J.Y."/>
            <person name="Xu Y."/>
            <person name="Heller-Uszynska K."/>
            <person name="Miao H."/>
            <person name="Cheng Z."/>
            <person name="Zhang S."/>
            <person name="Wu J."/>
            <person name="Yang Y."/>
            <person name="Kang H."/>
            <person name="Li M."/>
            <person name="Liang H."/>
            <person name="Ren X."/>
            <person name="Shi Z."/>
            <person name="Wen M."/>
            <person name="Jian M."/>
            <person name="Yang H."/>
            <person name="Zhang G."/>
            <person name="Yang Z."/>
            <person name="Chen R."/>
            <person name="Liu S."/>
            <person name="Li J."/>
            <person name="Ma L."/>
            <person name="Liu H."/>
            <person name="Zhou Y."/>
            <person name="Zhao J."/>
            <person name="Fang X."/>
            <person name="Li G."/>
            <person name="Fang L."/>
            <person name="Li Y."/>
            <person name="Liu D."/>
            <person name="Zheng H."/>
            <person name="Zhang Y."/>
            <person name="Qin N."/>
            <person name="Li Z."/>
            <person name="Yang G."/>
            <person name="Yang S."/>
            <person name="Bolund L."/>
            <person name="Kristiansen K."/>
            <person name="Zheng H."/>
            <person name="Li S."/>
            <person name="Zhang X."/>
            <person name="Yang H."/>
            <person name="Wang J."/>
            <person name="Sun R."/>
            <person name="Zhang B."/>
            <person name="Jiang S."/>
            <person name="Wang J."/>
            <person name="Du Y."/>
            <person name="Li S."/>
        </authorList>
    </citation>
    <scope>NUCLEOTIDE SEQUENCE [LARGE SCALE GENOMIC DNA]</scope>
    <source>
        <strain evidence="2">cv. 9930</strain>
    </source>
</reference>
<reference evidence="1 2" key="4">
    <citation type="journal article" date="2011" name="BMC Genomics">
        <title>RNA-Seq improves annotation of protein-coding genes in the cucumber genome.</title>
        <authorList>
            <person name="Li Z."/>
            <person name="Zhang Z."/>
            <person name="Yan P."/>
            <person name="Huang S."/>
            <person name="Fei Z."/>
            <person name="Lin K."/>
        </authorList>
    </citation>
    <scope>NUCLEOTIDE SEQUENCE [LARGE SCALE GENOMIC DNA]</scope>
    <source>
        <strain evidence="2">cv. 9930</strain>
    </source>
</reference>
<protein>
    <submittedName>
        <fullName evidence="1">Uncharacterized protein</fullName>
    </submittedName>
</protein>
<reference evidence="1 2" key="2">
    <citation type="journal article" date="2009" name="PLoS ONE">
        <title>An integrated genetic and cytogenetic map of the cucumber genome.</title>
        <authorList>
            <person name="Ren Y."/>
            <person name="Zhang Z."/>
            <person name="Liu J."/>
            <person name="Staub J.E."/>
            <person name="Han Y."/>
            <person name="Cheng Z."/>
            <person name="Li X."/>
            <person name="Lu J."/>
            <person name="Miao H."/>
            <person name="Kang H."/>
            <person name="Xie B."/>
            <person name="Gu X."/>
            <person name="Wang X."/>
            <person name="Du Y."/>
            <person name="Jin W."/>
            <person name="Huang S."/>
        </authorList>
    </citation>
    <scope>NUCLEOTIDE SEQUENCE [LARGE SCALE GENOMIC DNA]</scope>
    <source>
        <strain evidence="2">cv. 9930</strain>
    </source>
</reference>
<accession>A0A0A0LKW5</accession>
<reference evidence="1 2" key="3">
    <citation type="journal article" date="2010" name="BMC Genomics">
        <title>Transcriptome sequencing and comparative analysis of cucumber flowers with different sex types.</title>
        <authorList>
            <person name="Guo S."/>
            <person name="Zheng Y."/>
            <person name="Joung J.G."/>
            <person name="Liu S."/>
            <person name="Zhang Z."/>
            <person name="Crasta O.R."/>
            <person name="Sobral B.W."/>
            <person name="Xu Y."/>
            <person name="Huang S."/>
            <person name="Fei Z."/>
        </authorList>
    </citation>
    <scope>NUCLEOTIDE SEQUENCE [LARGE SCALE GENOMIC DNA]</scope>
    <source>
        <strain evidence="2">cv. 9930</strain>
    </source>
</reference>